<dbReference type="RefSeq" id="WP_144067301.1">
    <property type="nucleotide sequence ID" value="NZ_CP041636.1"/>
</dbReference>
<evidence type="ECO:0000313" key="8">
    <source>
        <dbReference type="EMBL" id="QDO96320.1"/>
    </source>
</evidence>
<evidence type="ECO:0000256" key="4">
    <source>
        <dbReference type="ARBA" id="ARBA00023027"/>
    </source>
</evidence>
<evidence type="ECO:0000256" key="3">
    <source>
        <dbReference type="ARBA" id="ARBA00023002"/>
    </source>
</evidence>
<reference evidence="8 9" key="1">
    <citation type="submission" date="2019-07" db="EMBL/GenBank/DDBJ databases">
        <title>Genome sequencing for Ferrovibrio sp. K5.</title>
        <authorList>
            <person name="Park S.-J."/>
        </authorList>
    </citation>
    <scope>NUCLEOTIDE SEQUENCE [LARGE SCALE GENOMIC DNA]</scope>
    <source>
        <strain evidence="8 9">K5</strain>
    </source>
</reference>
<comment type="similarity">
    <text evidence="1 5">Belongs to the D-isomer specific 2-hydroxyacid dehydrogenase family.</text>
</comment>
<dbReference type="Proteomes" id="UP000317496">
    <property type="component" value="Chromosome"/>
</dbReference>
<keyword evidence="4" id="KW-0520">NAD</keyword>
<name>A0A516GYA8_9PROT</name>
<feature type="domain" description="D-isomer specific 2-hydroxyacid dehydrogenase catalytic" evidence="6">
    <location>
        <begin position="18"/>
        <end position="103"/>
    </location>
</feature>
<accession>A0A516GYA8</accession>
<dbReference type="GO" id="GO:0051287">
    <property type="term" value="F:NAD binding"/>
    <property type="evidence" value="ECO:0007669"/>
    <property type="project" value="InterPro"/>
</dbReference>
<protein>
    <submittedName>
        <fullName evidence="8">Hydroxyacid dehydrogenase</fullName>
    </submittedName>
</protein>
<dbReference type="KEGG" id="fer:FNB15_03075"/>
<evidence type="ECO:0000256" key="2">
    <source>
        <dbReference type="ARBA" id="ARBA00022605"/>
    </source>
</evidence>
<dbReference type="InterPro" id="IPR029752">
    <property type="entry name" value="D-isomer_DH_CS1"/>
</dbReference>
<gene>
    <name evidence="8" type="ORF">FNB15_03075</name>
</gene>
<dbReference type="GO" id="GO:0008652">
    <property type="term" value="P:amino acid biosynthetic process"/>
    <property type="evidence" value="ECO:0007669"/>
    <property type="project" value="UniProtKB-KW"/>
</dbReference>
<dbReference type="AlphaFoldDB" id="A0A516GYA8"/>
<dbReference type="PANTHER" id="PTHR42789:SF1">
    <property type="entry name" value="D-ISOMER SPECIFIC 2-HYDROXYACID DEHYDROGENASE FAMILY PROTEIN (AFU_ORTHOLOGUE AFUA_6G10090)"/>
    <property type="match status" value="1"/>
</dbReference>
<dbReference type="InterPro" id="IPR050857">
    <property type="entry name" value="D-2-hydroxyacid_DH"/>
</dbReference>
<evidence type="ECO:0000259" key="6">
    <source>
        <dbReference type="Pfam" id="PF00389"/>
    </source>
</evidence>
<evidence type="ECO:0000256" key="1">
    <source>
        <dbReference type="ARBA" id="ARBA00005854"/>
    </source>
</evidence>
<dbReference type="InterPro" id="IPR036291">
    <property type="entry name" value="NAD(P)-bd_dom_sf"/>
</dbReference>
<dbReference type="SUPFAM" id="SSF52283">
    <property type="entry name" value="Formate/glycerate dehydrogenase catalytic domain-like"/>
    <property type="match status" value="1"/>
</dbReference>
<dbReference type="PANTHER" id="PTHR42789">
    <property type="entry name" value="D-ISOMER SPECIFIC 2-HYDROXYACID DEHYDROGENASE FAMILY PROTEIN (AFU_ORTHOLOGUE AFUA_6G10090)"/>
    <property type="match status" value="1"/>
</dbReference>
<evidence type="ECO:0000256" key="5">
    <source>
        <dbReference type="RuleBase" id="RU003719"/>
    </source>
</evidence>
<dbReference type="InterPro" id="IPR006139">
    <property type="entry name" value="D-isomer_2_OHA_DH_cat_dom"/>
</dbReference>
<proteinExistence type="inferred from homology"/>
<evidence type="ECO:0000313" key="9">
    <source>
        <dbReference type="Proteomes" id="UP000317496"/>
    </source>
</evidence>
<dbReference type="PROSITE" id="PS00671">
    <property type="entry name" value="D_2_HYDROXYACID_DH_3"/>
    <property type="match status" value="1"/>
</dbReference>
<dbReference type="InterPro" id="IPR006140">
    <property type="entry name" value="D-isomer_DH_NAD-bd"/>
</dbReference>
<dbReference type="OrthoDB" id="9793626at2"/>
<keyword evidence="2" id="KW-0028">Amino-acid biosynthesis</keyword>
<organism evidence="8 9">
    <name type="scientific">Ferrovibrio terrae</name>
    <dbReference type="NCBI Taxonomy" id="2594003"/>
    <lineage>
        <taxon>Bacteria</taxon>
        <taxon>Pseudomonadati</taxon>
        <taxon>Pseudomonadota</taxon>
        <taxon>Alphaproteobacteria</taxon>
        <taxon>Rhodospirillales</taxon>
        <taxon>Rhodospirillaceae</taxon>
        <taxon>Ferrovibrio</taxon>
    </lineage>
</organism>
<dbReference type="SUPFAM" id="SSF51735">
    <property type="entry name" value="NAD(P)-binding Rossmann-fold domains"/>
    <property type="match status" value="1"/>
</dbReference>
<dbReference type="GO" id="GO:0016616">
    <property type="term" value="F:oxidoreductase activity, acting on the CH-OH group of donors, NAD or NADP as acceptor"/>
    <property type="evidence" value="ECO:0007669"/>
    <property type="project" value="InterPro"/>
</dbReference>
<keyword evidence="3 5" id="KW-0560">Oxidoreductase</keyword>
<dbReference type="Pfam" id="PF00389">
    <property type="entry name" value="2-Hacid_dh"/>
    <property type="match status" value="1"/>
</dbReference>
<keyword evidence="9" id="KW-1185">Reference proteome</keyword>
<dbReference type="Gene3D" id="3.40.50.720">
    <property type="entry name" value="NAD(P)-binding Rossmann-like Domain"/>
    <property type="match status" value="2"/>
</dbReference>
<dbReference type="PROSITE" id="PS00065">
    <property type="entry name" value="D_2_HYDROXYACID_DH_1"/>
    <property type="match status" value="1"/>
</dbReference>
<evidence type="ECO:0000259" key="7">
    <source>
        <dbReference type="Pfam" id="PF02826"/>
    </source>
</evidence>
<dbReference type="EMBL" id="CP041636">
    <property type="protein sequence ID" value="QDO96320.1"/>
    <property type="molecule type" value="Genomic_DNA"/>
</dbReference>
<dbReference type="Pfam" id="PF02826">
    <property type="entry name" value="2-Hacid_dh_C"/>
    <property type="match status" value="1"/>
</dbReference>
<sequence>MSDRSAKPRGLYYSILKYQPESLDLLHRCFDVTVLESPAHDTAAVLARTEVLFAPLGFQVDREKIDACPQLKVVASNTTGHPHIDVEYCRSRSVAVACLKFAQDFLDRITPTAELTFGMIIVLTRNMLAAHKGALAGTWDRRPFGAPAMLSRMRLGVVGLGRLGGRVAGYGAAFGMQVRYYDPFVVSPVYERATDLMALAQWCDVLSIHVPHEKETEGLIGYQVIGAMRPGSYLVNTARGELVEWQALLEALQSGHLAGAACDVFEGEFEPGFTQKYPGHPFLAYARSHDNVLLTPHIGGSTIDAWRETEIKTIEMARNAIAARAGG</sequence>
<dbReference type="InterPro" id="IPR029753">
    <property type="entry name" value="D-isomer_DH_CS"/>
</dbReference>
<feature type="domain" description="D-isomer specific 2-hydroxyacid dehydrogenase NAD-binding" evidence="7">
    <location>
        <begin position="117"/>
        <end position="299"/>
    </location>
</feature>